<name>A0A443HZY6_BYSSP</name>
<dbReference type="AlphaFoldDB" id="A0A443HZY6"/>
<reference evidence="2 3" key="1">
    <citation type="journal article" date="2018" name="Front. Microbiol.">
        <title>Genomic and genetic insights into a cosmopolitan fungus, Paecilomyces variotii (Eurotiales).</title>
        <authorList>
            <person name="Urquhart A.S."/>
            <person name="Mondo S.J."/>
            <person name="Makela M.R."/>
            <person name="Hane J.K."/>
            <person name="Wiebenga A."/>
            <person name="He G."/>
            <person name="Mihaltcheva S."/>
            <person name="Pangilinan J."/>
            <person name="Lipzen A."/>
            <person name="Barry K."/>
            <person name="de Vries R.P."/>
            <person name="Grigoriev I.V."/>
            <person name="Idnurm A."/>
        </authorList>
    </citation>
    <scope>NUCLEOTIDE SEQUENCE [LARGE SCALE GENOMIC DNA]</scope>
    <source>
        <strain evidence="2 3">CBS 101075</strain>
    </source>
</reference>
<evidence type="ECO:0000313" key="2">
    <source>
        <dbReference type="EMBL" id="RWQ97368.1"/>
    </source>
</evidence>
<dbReference type="InterPro" id="IPR051807">
    <property type="entry name" value="Sec-metab_biosynth-assoc"/>
</dbReference>
<dbReference type="Gene3D" id="3.30.70.1060">
    <property type="entry name" value="Dimeric alpha+beta barrel"/>
    <property type="match status" value="1"/>
</dbReference>
<protein>
    <recommendedName>
        <fullName evidence="1">YCII-related domain-containing protein</fullName>
    </recommendedName>
</protein>
<gene>
    <name evidence="2" type="ORF">C8Q69DRAFT_504037</name>
</gene>
<feature type="domain" description="YCII-related" evidence="1">
    <location>
        <begin position="10"/>
        <end position="94"/>
    </location>
</feature>
<sequence>MSSSSQKKEFLVIIPDKPGVGAKRIEVRPTHKSGLKPLVESGSIVAGGAMFQDQHPAEGQTPNFKGSMIIVMANTAAEAKEILSKDVYVTEGVWDFDAAQIIPFQSAVRMPLA</sequence>
<accession>A0A443HZY6</accession>
<dbReference type="STRING" id="264951.A0A443HZY6"/>
<dbReference type="RefSeq" id="XP_028487013.1">
    <property type="nucleotide sequence ID" value="XM_028632553.1"/>
</dbReference>
<dbReference type="SUPFAM" id="SSF54909">
    <property type="entry name" value="Dimeric alpha+beta barrel"/>
    <property type="match status" value="1"/>
</dbReference>
<evidence type="ECO:0000313" key="3">
    <source>
        <dbReference type="Proteomes" id="UP000283841"/>
    </source>
</evidence>
<proteinExistence type="predicted"/>
<evidence type="ECO:0000259" key="1">
    <source>
        <dbReference type="Pfam" id="PF03795"/>
    </source>
</evidence>
<comment type="caution">
    <text evidence="2">The sequence shown here is derived from an EMBL/GenBank/DDBJ whole genome shotgun (WGS) entry which is preliminary data.</text>
</comment>
<dbReference type="GeneID" id="39601830"/>
<dbReference type="InterPro" id="IPR005545">
    <property type="entry name" value="YCII"/>
</dbReference>
<dbReference type="EMBL" id="RCNU01000002">
    <property type="protein sequence ID" value="RWQ97368.1"/>
    <property type="molecule type" value="Genomic_DNA"/>
</dbReference>
<dbReference type="InterPro" id="IPR011008">
    <property type="entry name" value="Dimeric_a/b-barrel"/>
</dbReference>
<keyword evidence="3" id="KW-1185">Reference proteome</keyword>
<dbReference type="Proteomes" id="UP000283841">
    <property type="component" value="Unassembled WGS sequence"/>
</dbReference>
<dbReference type="Pfam" id="PF03795">
    <property type="entry name" value="YCII"/>
    <property type="match status" value="1"/>
</dbReference>
<dbReference type="VEuPathDB" id="FungiDB:C8Q69DRAFT_504037"/>
<organism evidence="2 3">
    <name type="scientific">Byssochlamys spectabilis</name>
    <name type="common">Paecilomyces variotii</name>
    <dbReference type="NCBI Taxonomy" id="264951"/>
    <lineage>
        <taxon>Eukaryota</taxon>
        <taxon>Fungi</taxon>
        <taxon>Dikarya</taxon>
        <taxon>Ascomycota</taxon>
        <taxon>Pezizomycotina</taxon>
        <taxon>Eurotiomycetes</taxon>
        <taxon>Eurotiomycetidae</taxon>
        <taxon>Eurotiales</taxon>
        <taxon>Thermoascaceae</taxon>
        <taxon>Paecilomyces</taxon>
    </lineage>
</organism>
<dbReference type="PANTHER" id="PTHR33606:SF3">
    <property type="entry name" value="PROTEIN YCII"/>
    <property type="match status" value="1"/>
</dbReference>
<dbReference type="PANTHER" id="PTHR33606">
    <property type="entry name" value="PROTEIN YCII"/>
    <property type="match status" value="1"/>
</dbReference>